<sequence length="65" mass="7526">MKIFRILIAAIIFFSYSFNSLAEEQKKDCSSIDTSTGVGMYEKWKCQKGFEGLKKKVKKILKKKN</sequence>
<dbReference type="AlphaFoldDB" id="A0A382X2U1"/>
<evidence type="ECO:0000313" key="1">
    <source>
        <dbReference type="EMBL" id="SVD64688.1"/>
    </source>
</evidence>
<protein>
    <submittedName>
        <fullName evidence="1">Uncharacterized protein</fullName>
    </submittedName>
</protein>
<gene>
    <name evidence="1" type="ORF">METZ01_LOCUS417542</name>
</gene>
<accession>A0A382X2U1</accession>
<reference evidence="1" key="1">
    <citation type="submission" date="2018-05" db="EMBL/GenBank/DDBJ databases">
        <authorList>
            <person name="Lanie J.A."/>
            <person name="Ng W.-L."/>
            <person name="Kazmierczak K.M."/>
            <person name="Andrzejewski T.M."/>
            <person name="Davidsen T.M."/>
            <person name="Wayne K.J."/>
            <person name="Tettelin H."/>
            <person name="Glass J.I."/>
            <person name="Rusch D."/>
            <person name="Podicherti R."/>
            <person name="Tsui H.-C.T."/>
            <person name="Winkler M.E."/>
        </authorList>
    </citation>
    <scope>NUCLEOTIDE SEQUENCE</scope>
</reference>
<organism evidence="1">
    <name type="scientific">marine metagenome</name>
    <dbReference type="NCBI Taxonomy" id="408172"/>
    <lineage>
        <taxon>unclassified sequences</taxon>
        <taxon>metagenomes</taxon>
        <taxon>ecological metagenomes</taxon>
    </lineage>
</organism>
<proteinExistence type="predicted"/>
<dbReference type="EMBL" id="UINC01164049">
    <property type="protein sequence ID" value="SVD64688.1"/>
    <property type="molecule type" value="Genomic_DNA"/>
</dbReference>
<name>A0A382X2U1_9ZZZZ</name>